<feature type="non-terminal residue" evidence="1">
    <location>
        <position position="124"/>
    </location>
</feature>
<gene>
    <name evidence="1" type="ORF">B1A_19072</name>
</gene>
<dbReference type="EMBL" id="AUZX01014070">
    <property type="protein sequence ID" value="EQD33375.1"/>
    <property type="molecule type" value="Genomic_DNA"/>
</dbReference>
<reference evidence="1" key="1">
    <citation type="submission" date="2013-08" db="EMBL/GenBank/DDBJ databases">
        <authorList>
            <person name="Mendez C."/>
            <person name="Richter M."/>
            <person name="Ferrer M."/>
            <person name="Sanchez J."/>
        </authorList>
    </citation>
    <scope>NUCLEOTIDE SEQUENCE</scope>
</reference>
<reference evidence="1" key="2">
    <citation type="journal article" date="2014" name="ISME J.">
        <title>Microbial stratification in low pH oxic and suboxic macroscopic growths along an acid mine drainage.</title>
        <authorList>
            <person name="Mendez-Garcia C."/>
            <person name="Mesa V."/>
            <person name="Sprenger R.R."/>
            <person name="Richter M."/>
            <person name="Diez M.S."/>
            <person name="Solano J."/>
            <person name="Bargiela R."/>
            <person name="Golyshina O.V."/>
            <person name="Manteca A."/>
            <person name="Ramos J.L."/>
            <person name="Gallego J.R."/>
            <person name="Llorente I."/>
            <person name="Martins Dos Santos V.A."/>
            <person name="Jensen O.N."/>
            <person name="Pelaez A.I."/>
            <person name="Sanchez J."/>
            <person name="Ferrer M."/>
        </authorList>
    </citation>
    <scope>NUCLEOTIDE SEQUENCE</scope>
</reference>
<accession>T0ZU15</accession>
<dbReference type="AlphaFoldDB" id="T0ZU15"/>
<name>T0ZU15_9ZZZZ</name>
<proteinExistence type="predicted"/>
<protein>
    <submittedName>
        <fullName evidence="1">Uncharacterized protein</fullName>
    </submittedName>
</protein>
<comment type="caution">
    <text evidence="1">The sequence shown here is derived from an EMBL/GenBank/DDBJ whole genome shotgun (WGS) entry which is preliminary data.</text>
</comment>
<organism evidence="1">
    <name type="scientific">mine drainage metagenome</name>
    <dbReference type="NCBI Taxonomy" id="410659"/>
    <lineage>
        <taxon>unclassified sequences</taxon>
        <taxon>metagenomes</taxon>
        <taxon>ecological metagenomes</taxon>
    </lineage>
</organism>
<sequence length="124" mass="13881">MPIGDAFVQRELTRYLPDNWTPVIERDVDGPASLPLRLDAENKAFGRYSAARRVTRTIYLGTAPLTQAANRGIDEREVKLGCVQPGESGPVFGDALRRLVDQATYLYPGEGRYWFSPQPSVNRL</sequence>
<evidence type="ECO:0000313" key="1">
    <source>
        <dbReference type="EMBL" id="EQD33375.1"/>
    </source>
</evidence>